<feature type="region of interest" description="Disordered" evidence="1">
    <location>
        <begin position="66"/>
        <end position="96"/>
    </location>
</feature>
<accession>A0A0P0W8J8</accession>
<dbReference type="AlphaFoldDB" id="A0A0P0W8J8"/>
<evidence type="ECO:0000313" key="2">
    <source>
        <dbReference type="EMBL" id="BAS88479.1"/>
    </source>
</evidence>
<evidence type="ECO:0000313" key="3">
    <source>
        <dbReference type="Proteomes" id="UP000059680"/>
    </source>
</evidence>
<proteinExistence type="predicted"/>
<reference evidence="2 3" key="2">
    <citation type="journal article" date="2013" name="Plant Cell Physiol.">
        <title>Rice Annotation Project Database (RAP-DB): an integrative and interactive database for rice genomics.</title>
        <authorList>
            <person name="Sakai H."/>
            <person name="Lee S.S."/>
            <person name="Tanaka T."/>
            <person name="Numa H."/>
            <person name="Kim J."/>
            <person name="Kawahara Y."/>
            <person name="Wakimoto H."/>
            <person name="Yang C.C."/>
            <person name="Iwamoto M."/>
            <person name="Abe T."/>
            <person name="Yamada Y."/>
            <person name="Muto A."/>
            <person name="Inokuchi H."/>
            <person name="Ikemura T."/>
            <person name="Matsumoto T."/>
            <person name="Sasaki T."/>
            <person name="Itoh T."/>
        </authorList>
    </citation>
    <scope>NUCLEOTIDE SEQUENCE [LARGE SCALE GENOMIC DNA]</scope>
    <source>
        <strain evidence="3">cv. Nipponbare</strain>
    </source>
</reference>
<organism evidence="2 3">
    <name type="scientific">Oryza sativa subsp. japonica</name>
    <name type="common">Rice</name>
    <dbReference type="NCBI Taxonomy" id="39947"/>
    <lineage>
        <taxon>Eukaryota</taxon>
        <taxon>Viridiplantae</taxon>
        <taxon>Streptophyta</taxon>
        <taxon>Embryophyta</taxon>
        <taxon>Tracheophyta</taxon>
        <taxon>Spermatophyta</taxon>
        <taxon>Magnoliopsida</taxon>
        <taxon>Liliopsida</taxon>
        <taxon>Poales</taxon>
        <taxon>Poaceae</taxon>
        <taxon>BOP clade</taxon>
        <taxon>Oryzoideae</taxon>
        <taxon>Oryzeae</taxon>
        <taxon>Oryzinae</taxon>
        <taxon>Oryza</taxon>
        <taxon>Oryza sativa</taxon>
    </lineage>
</organism>
<dbReference type="PaxDb" id="39947-A0A0P0W8J8"/>
<name>A0A0P0W8J8_ORYSJ</name>
<protein>
    <submittedName>
        <fullName evidence="2">Os04g0304301 protein</fullName>
    </submittedName>
</protein>
<dbReference type="Proteomes" id="UP000059680">
    <property type="component" value="Chromosome 4"/>
</dbReference>
<feature type="compositionally biased region" description="Pro residues" evidence="1">
    <location>
        <begin position="79"/>
        <end position="88"/>
    </location>
</feature>
<sequence>MATTSTSIPRSWSLWAHHLVDGAMMRMEGVIRGNVDGGGSGPTVVAGMGATAVLLGLCEVGVMDREREASCTSSSTRTPPRPHTPPSSPHSSAPTVSMTSSCFTDLTSYRTPRCRIHHLHLISRSWTGMAMGGLLFSSMV</sequence>
<reference evidence="3" key="1">
    <citation type="journal article" date="2005" name="Nature">
        <title>The map-based sequence of the rice genome.</title>
        <authorList>
            <consortium name="International rice genome sequencing project (IRGSP)"/>
            <person name="Matsumoto T."/>
            <person name="Wu J."/>
            <person name="Kanamori H."/>
            <person name="Katayose Y."/>
            <person name="Fujisawa M."/>
            <person name="Namiki N."/>
            <person name="Mizuno H."/>
            <person name="Yamamoto K."/>
            <person name="Antonio B.A."/>
            <person name="Baba T."/>
            <person name="Sakata K."/>
            <person name="Nagamura Y."/>
            <person name="Aoki H."/>
            <person name="Arikawa K."/>
            <person name="Arita K."/>
            <person name="Bito T."/>
            <person name="Chiden Y."/>
            <person name="Fujitsuka N."/>
            <person name="Fukunaka R."/>
            <person name="Hamada M."/>
            <person name="Harada C."/>
            <person name="Hayashi A."/>
            <person name="Hijishita S."/>
            <person name="Honda M."/>
            <person name="Hosokawa S."/>
            <person name="Ichikawa Y."/>
            <person name="Idonuma A."/>
            <person name="Iijima M."/>
            <person name="Ikeda M."/>
            <person name="Ikeno M."/>
            <person name="Ito K."/>
            <person name="Ito S."/>
            <person name="Ito T."/>
            <person name="Ito Y."/>
            <person name="Ito Y."/>
            <person name="Iwabuchi A."/>
            <person name="Kamiya K."/>
            <person name="Karasawa W."/>
            <person name="Kurita K."/>
            <person name="Katagiri S."/>
            <person name="Kikuta A."/>
            <person name="Kobayashi H."/>
            <person name="Kobayashi N."/>
            <person name="Machita K."/>
            <person name="Maehara T."/>
            <person name="Masukawa M."/>
            <person name="Mizubayashi T."/>
            <person name="Mukai Y."/>
            <person name="Nagasaki H."/>
            <person name="Nagata Y."/>
            <person name="Naito S."/>
            <person name="Nakashima M."/>
            <person name="Nakama Y."/>
            <person name="Nakamichi Y."/>
            <person name="Nakamura M."/>
            <person name="Meguro A."/>
            <person name="Negishi M."/>
            <person name="Ohta I."/>
            <person name="Ohta T."/>
            <person name="Okamoto M."/>
            <person name="Ono N."/>
            <person name="Saji S."/>
            <person name="Sakaguchi M."/>
            <person name="Sakai K."/>
            <person name="Shibata M."/>
            <person name="Shimokawa T."/>
            <person name="Song J."/>
            <person name="Takazaki Y."/>
            <person name="Terasawa K."/>
            <person name="Tsugane M."/>
            <person name="Tsuji K."/>
            <person name="Ueda S."/>
            <person name="Waki K."/>
            <person name="Yamagata H."/>
            <person name="Yamamoto M."/>
            <person name="Yamamoto S."/>
            <person name="Yamane H."/>
            <person name="Yoshiki S."/>
            <person name="Yoshihara R."/>
            <person name="Yukawa K."/>
            <person name="Zhong H."/>
            <person name="Yano M."/>
            <person name="Yuan Q."/>
            <person name="Ouyang S."/>
            <person name="Liu J."/>
            <person name="Jones K.M."/>
            <person name="Gansberger K."/>
            <person name="Moffat K."/>
            <person name="Hill J."/>
            <person name="Bera J."/>
            <person name="Fadrosh D."/>
            <person name="Jin S."/>
            <person name="Johri S."/>
            <person name="Kim M."/>
            <person name="Overton L."/>
            <person name="Reardon M."/>
            <person name="Tsitrin T."/>
            <person name="Vuong H."/>
            <person name="Weaver B."/>
            <person name="Ciecko A."/>
            <person name="Tallon L."/>
            <person name="Jackson J."/>
            <person name="Pai G."/>
            <person name="Aken S.V."/>
            <person name="Utterback T."/>
            <person name="Reidmuller S."/>
            <person name="Feldblyum T."/>
            <person name="Hsiao J."/>
            <person name="Zismann V."/>
            <person name="Iobst S."/>
            <person name="de Vazeille A.R."/>
            <person name="Buell C.R."/>
            <person name="Ying K."/>
            <person name="Li Y."/>
            <person name="Lu T."/>
            <person name="Huang Y."/>
            <person name="Zhao Q."/>
            <person name="Feng Q."/>
            <person name="Zhang L."/>
            <person name="Zhu J."/>
            <person name="Weng Q."/>
            <person name="Mu J."/>
            <person name="Lu Y."/>
            <person name="Fan D."/>
            <person name="Liu Y."/>
            <person name="Guan J."/>
            <person name="Zhang Y."/>
            <person name="Yu S."/>
            <person name="Liu X."/>
            <person name="Zhang Y."/>
            <person name="Hong G."/>
            <person name="Han B."/>
            <person name="Choisne N."/>
            <person name="Demange N."/>
            <person name="Orjeda G."/>
            <person name="Samain S."/>
            <person name="Cattolico L."/>
            <person name="Pelletier E."/>
            <person name="Couloux A."/>
            <person name="Segurens B."/>
            <person name="Wincker P."/>
            <person name="D'Hont A."/>
            <person name="Scarpelli C."/>
            <person name="Weissenbach J."/>
            <person name="Salanoubat M."/>
            <person name="Quetier F."/>
            <person name="Yu Y."/>
            <person name="Kim H.R."/>
            <person name="Rambo T."/>
            <person name="Currie J."/>
            <person name="Collura K."/>
            <person name="Luo M."/>
            <person name="Yang T."/>
            <person name="Ammiraju J.S.S."/>
            <person name="Engler F."/>
            <person name="Soderlund C."/>
            <person name="Wing R.A."/>
            <person name="Palmer L.E."/>
            <person name="de la Bastide M."/>
            <person name="Spiegel L."/>
            <person name="Nascimento L."/>
            <person name="Zutavern T."/>
            <person name="O'Shaughnessy A."/>
            <person name="Dike S."/>
            <person name="Dedhia N."/>
            <person name="Preston R."/>
            <person name="Balija V."/>
            <person name="McCombie W.R."/>
            <person name="Chow T."/>
            <person name="Chen H."/>
            <person name="Chung M."/>
            <person name="Chen C."/>
            <person name="Shaw J."/>
            <person name="Wu H."/>
            <person name="Hsiao K."/>
            <person name="Chao Y."/>
            <person name="Chu M."/>
            <person name="Cheng C."/>
            <person name="Hour A."/>
            <person name="Lee P."/>
            <person name="Lin S."/>
            <person name="Lin Y."/>
            <person name="Liou J."/>
            <person name="Liu S."/>
            <person name="Hsing Y."/>
            <person name="Raghuvanshi S."/>
            <person name="Mohanty A."/>
            <person name="Bharti A.K."/>
            <person name="Gaur A."/>
            <person name="Gupta V."/>
            <person name="Kumar D."/>
            <person name="Ravi V."/>
            <person name="Vij S."/>
            <person name="Kapur A."/>
            <person name="Khurana P."/>
            <person name="Khurana P."/>
            <person name="Khurana J.P."/>
            <person name="Tyagi A.K."/>
            <person name="Gaikwad K."/>
            <person name="Singh A."/>
            <person name="Dalal V."/>
            <person name="Srivastava S."/>
            <person name="Dixit A."/>
            <person name="Pal A.K."/>
            <person name="Ghazi I.A."/>
            <person name="Yadav M."/>
            <person name="Pandit A."/>
            <person name="Bhargava A."/>
            <person name="Sureshbabu K."/>
            <person name="Batra K."/>
            <person name="Sharma T.R."/>
            <person name="Mohapatra T."/>
            <person name="Singh N.K."/>
            <person name="Messing J."/>
            <person name="Nelson A.B."/>
            <person name="Fuks G."/>
            <person name="Kavchok S."/>
            <person name="Keizer G."/>
            <person name="Linton E."/>
            <person name="Llaca V."/>
            <person name="Song R."/>
            <person name="Tanyolac B."/>
            <person name="Young S."/>
            <person name="Ho-Il K."/>
            <person name="Hahn J.H."/>
            <person name="Sangsakoo G."/>
            <person name="Vanavichit A."/>
            <person name="de Mattos Luiz.A.T."/>
            <person name="Zimmer P.D."/>
            <person name="Malone G."/>
            <person name="Dellagostin O."/>
            <person name="de Oliveira A.C."/>
            <person name="Bevan M."/>
            <person name="Bancroft I."/>
            <person name="Minx P."/>
            <person name="Cordum H."/>
            <person name="Wilson R."/>
            <person name="Cheng Z."/>
            <person name="Jin W."/>
            <person name="Jiang J."/>
            <person name="Leong S.A."/>
            <person name="Iwama H."/>
            <person name="Gojobori T."/>
            <person name="Itoh T."/>
            <person name="Niimura Y."/>
            <person name="Fujii Y."/>
            <person name="Habara T."/>
            <person name="Sakai H."/>
            <person name="Sato Y."/>
            <person name="Wilson G."/>
            <person name="Kumar K."/>
            <person name="McCouch S."/>
            <person name="Juretic N."/>
            <person name="Hoen D."/>
            <person name="Wright S."/>
            <person name="Bruskiewich R."/>
            <person name="Bureau T."/>
            <person name="Miyao A."/>
            <person name="Hirochika H."/>
            <person name="Nishikawa T."/>
            <person name="Kadowaki K."/>
            <person name="Sugiura M."/>
            <person name="Burr B."/>
            <person name="Sasaki T."/>
        </authorList>
    </citation>
    <scope>NUCLEOTIDE SEQUENCE [LARGE SCALE GENOMIC DNA]</scope>
    <source>
        <strain evidence="3">cv. Nipponbare</strain>
    </source>
</reference>
<keyword evidence="3" id="KW-1185">Reference proteome</keyword>
<gene>
    <name evidence="2" type="ordered locus">Os04g0304301</name>
    <name evidence="2" type="ORF">OSNPB_040304301</name>
</gene>
<dbReference type="InParanoid" id="A0A0P0W8J8"/>
<dbReference type="EMBL" id="AP014960">
    <property type="protein sequence ID" value="BAS88479.1"/>
    <property type="molecule type" value="Genomic_DNA"/>
</dbReference>
<reference evidence="2 3" key="3">
    <citation type="journal article" date="2013" name="Rice">
        <title>Improvement of the Oryza sativa Nipponbare reference genome using next generation sequence and optical map data.</title>
        <authorList>
            <person name="Kawahara Y."/>
            <person name="de la Bastide M."/>
            <person name="Hamilton J.P."/>
            <person name="Kanamori H."/>
            <person name="McCombie W.R."/>
            <person name="Ouyang S."/>
            <person name="Schwartz D.C."/>
            <person name="Tanaka T."/>
            <person name="Wu J."/>
            <person name="Zhou S."/>
            <person name="Childs K.L."/>
            <person name="Davidson R.M."/>
            <person name="Lin H."/>
            <person name="Quesada-Ocampo L."/>
            <person name="Vaillancourt B."/>
            <person name="Sakai H."/>
            <person name="Lee S.S."/>
            <person name="Kim J."/>
            <person name="Numa H."/>
            <person name="Itoh T."/>
            <person name="Buell C.R."/>
            <person name="Matsumoto T."/>
        </authorList>
    </citation>
    <scope>NUCLEOTIDE SEQUENCE [LARGE SCALE GENOMIC DNA]</scope>
    <source>
        <strain evidence="3">cv. Nipponbare</strain>
    </source>
</reference>
<evidence type="ECO:0000256" key="1">
    <source>
        <dbReference type="SAM" id="MobiDB-lite"/>
    </source>
</evidence>